<keyword evidence="4" id="KW-0687">Ribonucleoprotein</keyword>
<comment type="similarity">
    <text evidence="1">Belongs to the IMPACT family.</text>
</comment>
<dbReference type="OrthoDB" id="69641at2759"/>
<feature type="region of interest" description="Disordered" evidence="2">
    <location>
        <begin position="207"/>
        <end position="273"/>
    </location>
</feature>
<feature type="region of interest" description="Disordered" evidence="2">
    <location>
        <begin position="1"/>
        <end position="58"/>
    </location>
</feature>
<evidence type="ECO:0000256" key="1">
    <source>
        <dbReference type="ARBA" id="ARBA00007665"/>
    </source>
</evidence>
<evidence type="ECO:0000313" key="4">
    <source>
        <dbReference type="EMBL" id="KZO91227.1"/>
    </source>
</evidence>
<dbReference type="AlphaFoldDB" id="A0A167H4N7"/>
<dbReference type="Gene3D" id="3.30.230.30">
    <property type="entry name" value="Impact, N-terminal domain"/>
    <property type="match status" value="1"/>
</dbReference>
<keyword evidence="4" id="KW-0689">Ribosomal protein</keyword>
<dbReference type="InterPro" id="IPR001498">
    <property type="entry name" value="Impact_N"/>
</dbReference>
<dbReference type="PROSITE" id="PS00910">
    <property type="entry name" value="UPF0029"/>
    <property type="match status" value="1"/>
</dbReference>
<evidence type="ECO:0000259" key="3">
    <source>
        <dbReference type="Pfam" id="PF01205"/>
    </source>
</evidence>
<protein>
    <submittedName>
        <fullName evidence="4">Ribosomal protein S5 domain 2-like protein</fullName>
    </submittedName>
</protein>
<sequence length="291" mass="31446">MSKQATTKRRASRSPSEDAPASKRRVDSERIRERGAPSDKELAPIFRTPAEPVHTSSPIEDRESTFVGRIYPITSAKDAEYTLANLNTGADHNMAAWRTLSLKPGRTGLAGPDDFRVESASRDDGEQWGGKRILGIMEKEGVSDALVVVSRWYGGVLLGPVRFTHIEDCAREVCHFFKSYEEVEELIARLTALDDELAEVRALLAASSEEGPSNTTAGGTTSPVPAGDTTTPKALPDAAGSSGTALHVSPTKRPASYDRLLKAKPPNVGTAQRLVKAREKAVSSVRALLRR</sequence>
<dbReference type="EMBL" id="KV417326">
    <property type="protein sequence ID" value="KZO91227.1"/>
    <property type="molecule type" value="Genomic_DNA"/>
</dbReference>
<gene>
    <name evidence="4" type="ORF">CALVIDRAFT_505889</name>
</gene>
<feature type="non-terminal residue" evidence="4">
    <location>
        <position position="291"/>
    </location>
</feature>
<dbReference type="InterPro" id="IPR020569">
    <property type="entry name" value="UPF0029_Impact_CS"/>
</dbReference>
<dbReference type="PANTHER" id="PTHR16301:SF25">
    <property type="entry name" value="PROTEIN IMPACT"/>
    <property type="match status" value="1"/>
</dbReference>
<dbReference type="InterPro" id="IPR023582">
    <property type="entry name" value="Impact"/>
</dbReference>
<feature type="compositionally biased region" description="Basic residues" evidence="2">
    <location>
        <begin position="1"/>
        <end position="12"/>
    </location>
</feature>
<dbReference type="PANTHER" id="PTHR16301">
    <property type="entry name" value="IMPACT-RELATED"/>
    <property type="match status" value="1"/>
</dbReference>
<name>A0A167H4N7_CALVF</name>
<dbReference type="GO" id="GO:0006446">
    <property type="term" value="P:regulation of translational initiation"/>
    <property type="evidence" value="ECO:0007669"/>
    <property type="project" value="TreeGrafter"/>
</dbReference>
<dbReference type="GO" id="GO:0140469">
    <property type="term" value="P:GCN2-mediated signaling"/>
    <property type="evidence" value="ECO:0007669"/>
    <property type="project" value="TreeGrafter"/>
</dbReference>
<feature type="compositionally biased region" description="Polar residues" evidence="2">
    <location>
        <begin position="210"/>
        <end position="232"/>
    </location>
</feature>
<reference evidence="4 5" key="1">
    <citation type="journal article" date="2016" name="Mol. Biol. Evol.">
        <title>Comparative Genomics of Early-Diverging Mushroom-Forming Fungi Provides Insights into the Origins of Lignocellulose Decay Capabilities.</title>
        <authorList>
            <person name="Nagy L.G."/>
            <person name="Riley R."/>
            <person name="Tritt A."/>
            <person name="Adam C."/>
            <person name="Daum C."/>
            <person name="Floudas D."/>
            <person name="Sun H."/>
            <person name="Yadav J.S."/>
            <person name="Pangilinan J."/>
            <person name="Larsson K.H."/>
            <person name="Matsuura K."/>
            <person name="Barry K."/>
            <person name="Labutti K."/>
            <person name="Kuo R."/>
            <person name="Ohm R.A."/>
            <person name="Bhattacharya S.S."/>
            <person name="Shirouzu T."/>
            <person name="Yoshinaga Y."/>
            <person name="Martin F.M."/>
            <person name="Grigoriev I.V."/>
            <person name="Hibbett D.S."/>
        </authorList>
    </citation>
    <scope>NUCLEOTIDE SEQUENCE [LARGE SCALE GENOMIC DNA]</scope>
    <source>
        <strain evidence="4 5">TUFC12733</strain>
    </source>
</reference>
<evidence type="ECO:0000313" key="5">
    <source>
        <dbReference type="Proteomes" id="UP000076738"/>
    </source>
</evidence>
<accession>A0A167H4N7</accession>
<keyword evidence="5" id="KW-1185">Reference proteome</keyword>
<feature type="compositionally biased region" description="Basic and acidic residues" evidence="2">
    <location>
        <begin position="20"/>
        <end position="42"/>
    </location>
</feature>
<dbReference type="GO" id="GO:0005737">
    <property type="term" value="C:cytoplasm"/>
    <property type="evidence" value="ECO:0007669"/>
    <property type="project" value="TreeGrafter"/>
</dbReference>
<dbReference type="Proteomes" id="UP000076738">
    <property type="component" value="Unassembled WGS sequence"/>
</dbReference>
<organism evidence="4 5">
    <name type="scientific">Calocera viscosa (strain TUFC12733)</name>
    <dbReference type="NCBI Taxonomy" id="1330018"/>
    <lineage>
        <taxon>Eukaryota</taxon>
        <taxon>Fungi</taxon>
        <taxon>Dikarya</taxon>
        <taxon>Basidiomycota</taxon>
        <taxon>Agaricomycotina</taxon>
        <taxon>Dacrymycetes</taxon>
        <taxon>Dacrymycetales</taxon>
        <taxon>Dacrymycetaceae</taxon>
        <taxon>Calocera</taxon>
    </lineage>
</organism>
<feature type="domain" description="Impact N-terminal" evidence="3">
    <location>
        <begin position="62"/>
        <end position="173"/>
    </location>
</feature>
<dbReference type="InterPro" id="IPR020568">
    <property type="entry name" value="Ribosomal_Su5_D2-typ_SF"/>
</dbReference>
<dbReference type="STRING" id="1330018.A0A167H4N7"/>
<dbReference type="GO" id="GO:0005840">
    <property type="term" value="C:ribosome"/>
    <property type="evidence" value="ECO:0007669"/>
    <property type="project" value="UniProtKB-KW"/>
</dbReference>
<dbReference type="InterPro" id="IPR036956">
    <property type="entry name" value="Impact_N_sf"/>
</dbReference>
<evidence type="ECO:0000256" key="2">
    <source>
        <dbReference type="SAM" id="MobiDB-lite"/>
    </source>
</evidence>
<proteinExistence type="inferred from homology"/>
<dbReference type="SUPFAM" id="SSF54211">
    <property type="entry name" value="Ribosomal protein S5 domain 2-like"/>
    <property type="match status" value="1"/>
</dbReference>
<dbReference type="Pfam" id="PF01205">
    <property type="entry name" value="Impact_N"/>
    <property type="match status" value="1"/>
</dbReference>